<dbReference type="Gene3D" id="1.25.40.10">
    <property type="entry name" value="Tetratricopeptide repeat domain"/>
    <property type="match status" value="1"/>
</dbReference>
<accession>A0ABW2B5F5</accession>
<evidence type="ECO:0000313" key="2">
    <source>
        <dbReference type="Proteomes" id="UP001596353"/>
    </source>
</evidence>
<dbReference type="Proteomes" id="UP001596353">
    <property type="component" value="Unassembled WGS sequence"/>
</dbReference>
<proteinExistence type="predicted"/>
<protein>
    <submittedName>
        <fullName evidence="1">Tetratricopeptide repeat protein</fullName>
    </submittedName>
</protein>
<evidence type="ECO:0000313" key="1">
    <source>
        <dbReference type="EMBL" id="MFC6760088.1"/>
    </source>
</evidence>
<dbReference type="PANTHER" id="PTHR11102:SF160">
    <property type="entry name" value="ERAD-ASSOCIATED E3 UBIQUITIN-PROTEIN LIGASE COMPONENT HRD3"/>
    <property type="match status" value="1"/>
</dbReference>
<dbReference type="InterPro" id="IPR050767">
    <property type="entry name" value="Sel1_AlgK"/>
</dbReference>
<comment type="caution">
    <text evidence="1">The sequence shown here is derived from an EMBL/GenBank/DDBJ whole genome shotgun (WGS) entry which is preliminary data.</text>
</comment>
<gene>
    <name evidence="1" type="ORF">ACFQFQ_12230</name>
</gene>
<organism evidence="1 2">
    <name type="scientific">Sulfitobacter porphyrae</name>
    <dbReference type="NCBI Taxonomy" id="1246864"/>
    <lineage>
        <taxon>Bacteria</taxon>
        <taxon>Pseudomonadati</taxon>
        <taxon>Pseudomonadota</taxon>
        <taxon>Alphaproteobacteria</taxon>
        <taxon>Rhodobacterales</taxon>
        <taxon>Roseobacteraceae</taxon>
        <taxon>Sulfitobacter</taxon>
    </lineage>
</organism>
<dbReference type="SUPFAM" id="SSF81901">
    <property type="entry name" value="HCP-like"/>
    <property type="match status" value="1"/>
</dbReference>
<dbReference type="EMBL" id="JBHSWG010000001">
    <property type="protein sequence ID" value="MFC6760088.1"/>
    <property type="molecule type" value="Genomic_DNA"/>
</dbReference>
<dbReference type="PANTHER" id="PTHR11102">
    <property type="entry name" value="SEL-1-LIKE PROTEIN"/>
    <property type="match status" value="1"/>
</dbReference>
<dbReference type="SMART" id="SM00671">
    <property type="entry name" value="SEL1"/>
    <property type="match status" value="2"/>
</dbReference>
<keyword evidence="2" id="KW-1185">Reference proteome</keyword>
<reference evidence="2" key="1">
    <citation type="journal article" date="2019" name="Int. J. Syst. Evol. Microbiol.">
        <title>The Global Catalogue of Microorganisms (GCM) 10K type strain sequencing project: providing services to taxonomists for standard genome sequencing and annotation.</title>
        <authorList>
            <consortium name="The Broad Institute Genomics Platform"/>
            <consortium name="The Broad Institute Genome Sequencing Center for Infectious Disease"/>
            <person name="Wu L."/>
            <person name="Ma J."/>
        </authorList>
    </citation>
    <scope>NUCLEOTIDE SEQUENCE [LARGE SCALE GENOMIC DNA]</scope>
    <source>
        <strain evidence="2">CCUG 66188</strain>
    </source>
</reference>
<dbReference type="InterPro" id="IPR011990">
    <property type="entry name" value="TPR-like_helical_dom_sf"/>
</dbReference>
<name>A0ABW2B5F5_9RHOB</name>
<sequence>MDRAAAYQTALQQAQLGGRACQYLLGRATFDGDGTAQNRRTAAQWFWDAANEGHAEAARRLGEMYRDADGLPHDLFQARHWFETAARLGDPSAGNALAEISGD</sequence>
<dbReference type="InterPro" id="IPR006597">
    <property type="entry name" value="Sel1-like"/>
</dbReference>
<dbReference type="Pfam" id="PF08238">
    <property type="entry name" value="Sel1"/>
    <property type="match status" value="2"/>
</dbReference>